<evidence type="ECO:0000313" key="5">
    <source>
        <dbReference type="RefSeq" id="XP_058986356.1"/>
    </source>
</evidence>
<feature type="region of interest" description="Disordered" evidence="1">
    <location>
        <begin position="187"/>
        <end position="218"/>
    </location>
</feature>
<name>A0A1I8MMP5_MUSDO</name>
<dbReference type="Proteomes" id="UP001652621">
    <property type="component" value="Unplaced"/>
</dbReference>
<feature type="region of interest" description="Disordered" evidence="1">
    <location>
        <begin position="34"/>
        <end position="85"/>
    </location>
</feature>
<feature type="compositionally biased region" description="Low complexity" evidence="1">
    <location>
        <begin position="50"/>
        <end position="85"/>
    </location>
</feature>
<gene>
    <name evidence="2" type="primary">101895098</name>
    <name evidence="4 5" type="synonym">LOC131806353</name>
</gene>
<reference evidence="4 5" key="2">
    <citation type="submission" date="2025-05" db="UniProtKB">
        <authorList>
            <consortium name="RefSeq"/>
        </authorList>
    </citation>
    <scope>IDENTIFICATION</scope>
    <source>
        <strain evidence="4 5">Aabys</strain>
        <tissue evidence="4 5">Whole body</tissue>
    </source>
</reference>
<dbReference type="KEGG" id="mde:101895098"/>
<feature type="compositionally biased region" description="Basic and acidic residues" evidence="1">
    <location>
        <begin position="187"/>
        <end position="199"/>
    </location>
</feature>
<dbReference type="Pfam" id="PF14712">
    <property type="entry name" value="Snapin_Pallidin"/>
    <property type="match status" value="1"/>
</dbReference>
<dbReference type="eggNOG" id="ENOG502TCAT">
    <property type="taxonomic scope" value="Eukaryota"/>
</dbReference>
<sequence length="218" mass="24807">MLKSNNFNSIIDDLSAFSQADTFEALRPTTLELDEAGSSDQITSIQSPTNNNLNSLNNNNNEKNNAEKSQPSTDPTDEASSPSTSSLAALQLTAGFMQLYSPPLAKARTQLKELIGKQNKIYIDLSAEKFKLDNGEVAKLQDMMTDVKEYREKLLKIKKQMQNIYQRSKVLKKRALNIQSCKEKELQKKLQKQQHEESLIAKQQQQQQQQQQHHEEPQ</sequence>
<dbReference type="InterPro" id="IPR028119">
    <property type="entry name" value="Snapin/Pallidin/Snn1"/>
</dbReference>
<dbReference type="RefSeq" id="XP_058986356.1">
    <property type="nucleotide sequence ID" value="XM_059130373.1"/>
</dbReference>
<evidence type="ECO:0000256" key="1">
    <source>
        <dbReference type="SAM" id="MobiDB-lite"/>
    </source>
</evidence>
<dbReference type="VEuPathDB" id="VectorBase:MDOMA2_014574"/>
<dbReference type="RefSeq" id="XP_019894261.2">
    <property type="nucleotide sequence ID" value="XM_020038702.2"/>
</dbReference>
<dbReference type="AlphaFoldDB" id="A0A1I8MMP5"/>
<dbReference type="GO" id="GO:0030133">
    <property type="term" value="C:transport vesicle"/>
    <property type="evidence" value="ECO:0007669"/>
    <property type="project" value="TreeGrafter"/>
</dbReference>
<dbReference type="RefSeq" id="XP_058986355.1">
    <property type="nucleotide sequence ID" value="XM_059130372.1"/>
</dbReference>
<dbReference type="VEuPathDB" id="VectorBase:MDOA006567"/>
<accession>A0A1I8MMP5</accession>
<proteinExistence type="predicted"/>
<organism evidence="2">
    <name type="scientific">Musca domestica</name>
    <name type="common">House fly</name>
    <dbReference type="NCBI Taxonomy" id="7370"/>
    <lineage>
        <taxon>Eukaryota</taxon>
        <taxon>Metazoa</taxon>
        <taxon>Ecdysozoa</taxon>
        <taxon>Arthropoda</taxon>
        <taxon>Hexapoda</taxon>
        <taxon>Insecta</taxon>
        <taxon>Pterygota</taxon>
        <taxon>Neoptera</taxon>
        <taxon>Endopterygota</taxon>
        <taxon>Diptera</taxon>
        <taxon>Brachycera</taxon>
        <taxon>Muscomorpha</taxon>
        <taxon>Muscoidea</taxon>
        <taxon>Muscidae</taxon>
        <taxon>Musca</taxon>
    </lineage>
</organism>
<evidence type="ECO:0000313" key="2">
    <source>
        <dbReference type="EnsemblMetazoa" id="MDOA006567-PA"/>
    </source>
</evidence>
<evidence type="ECO:0000313" key="4">
    <source>
        <dbReference type="RefSeq" id="XP_058986355.1"/>
    </source>
</evidence>
<dbReference type="RefSeq" id="XP_005188952.2">
    <property type="nucleotide sequence ID" value="XM_005188895.4"/>
</dbReference>
<protein>
    <submittedName>
        <fullName evidence="4 5">Biogenesis of lysosome-related organelles complex 1 subunit 6-like</fullName>
    </submittedName>
</protein>
<dbReference type="PANTHER" id="PTHR31328">
    <property type="entry name" value="BIOGENESIS OF LYSOSOME-RELATED ORGANELLES COMPLEX 1 SUBUNIT 6"/>
    <property type="match status" value="1"/>
</dbReference>
<keyword evidence="3" id="KW-1185">Reference proteome</keyword>
<dbReference type="STRING" id="7370.A0A1I8MMP5"/>
<evidence type="ECO:0000313" key="3">
    <source>
        <dbReference type="Proteomes" id="UP001652621"/>
    </source>
</evidence>
<dbReference type="EnsemblMetazoa" id="MDOA006567-RA">
    <property type="protein sequence ID" value="MDOA006567-PA"/>
    <property type="gene ID" value="MDOA006567"/>
</dbReference>
<dbReference type="PANTHER" id="PTHR31328:SF2">
    <property type="entry name" value="BIOGENESIS OF LYSOSOME-RELATED ORGANELLES COMPLEX 1 SUBUNIT 6"/>
    <property type="match status" value="1"/>
</dbReference>
<feature type="compositionally biased region" description="Polar residues" evidence="1">
    <location>
        <begin position="38"/>
        <end position="49"/>
    </location>
</feature>
<dbReference type="GO" id="GO:0031083">
    <property type="term" value="C:BLOC-1 complex"/>
    <property type="evidence" value="ECO:0007669"/>
    <property type="project" value="TreeGrafter"/>
</dbReference>
<reference evidence="2" key="1">
    <citation type="submission" date="2020-05" db="UniProtKB">
        <authorList>
            <consortium name="EnsemblMetazoa"/>
        </authorList>
    </citation>
    <scope>IDENTIFICATION</scope>
    <source>
        <strain evidence="2">Aabys</strain>
    </source>
</reference>
<dbReference type="OrthoDB" id="19659at2759"/>